<comment type="caution">
    <text evidence="1">The sequence shown here is derived from an EMBL/GenBank/DDBJ whole genome shotgun (WGS) entry which is preliminary data.</text>
</comment>
<accession>A0A0W8FZ20</accession>
<protein>
    <submittedName>
        <fullName evidence="1">Uncharacterized protein</fullName>
    </submittedName>
</protein>
<gene>
    <name evidence="1" type="ORF">ASZ90_004131</name>
</gene>
<sequence>MANENIMKLLSVNEVEEIFDNKKMLKNIDYIFERSVERE</sequence>
<dbReference type="Gene3D" id="1.10.40.30">
    <property type="entry name" value="Fumarase/aspartase (C-terminal domain)"/>
    <property type="match status" value="1"/>
</dbReference>
<proteinExistence type="predicted"/>
<dbReference type="AlphaFoldDB" id="A0A0W8FZ20"/>
<reference evidence="1" key="1">
    <citation type="journal article" date="2015" name="Proc. Natl. Acad. Sci. U.S.A.">
        <title>Networks of energetic and metabolic interactions define dynamics in microbial communities.</title>
        <authorList>
            <person name="Embree M."/>
            <person name="Liu J.K."/>
            <person name="Al-Bassam M.M."/>
            <person name="Zengler K."/>
        </authorList>
    </citation>
    <scope>NUCLEOTIDE SEQUENCE</scope>
</reference>
<organism evidence="1">
    <name type="scientific">hydrocarbon metagenome</name>
    <dbReference type="NCBI Taxonomy" id="938273"/>
    <lineage>
        <taxon>unclassified sequences</taxon>
        <taxon>metagenomes</taxon>
        <taxon>ecological metagenomes</taxon>
    </lineage>
</organism>
<evidence type="ECO:0000313" key="1">
    <source>
        <dbReference type="EMBL" id="KUG26033.1"/>
    </source>
</evidence>
<name>A0A0W8FZ20_9ZZZZ</name>
<dbReference type="EMBL" id="LNQE01000550">
    <property type="protein sequence ID" value="KUG26033.1"/>
    <property type="molecule type" value="Genomic_DNA"/>
</dbReference>